<evidence type="ECO:0000313" key="1">
    <source>
        <dbReference type="EMBL" id="NYS60334.1"/>
    </source>
</evidence>
<gene>
    <name evidence="1" type="ORF">HZS81_06090</name>
</gene>
<sequence>MAHESAWVSSRAKRGDLVLVLQCHCERSEAIWFFAAAGFRLLRRRLLAMTHEMAWVSSRAKRGDLVLVLQCHCERSEAIWFFAAAG</sequence>
<dbReference type="Proteomes" id="UP000586119">
    <property type="component" value="Unassembled WGS sequence"/>
</dbReference>
<protein>
    <submittedName>
        <fullName evidence="1">Uncharacterized protein</fullName>
    </submittedName>
</protein>
<proteinExistence type="predicted"/>
<dbReference type="EMBL" id="JACCDF010000003">
    <property type="protein sequence ID" value="NYS60334.1"/>
    <property type="molecule type" value="Genomic_DNA"/>
</dbReference>
<name>A0A7Z0LK56_9GAMM</name>
<comment type="caution">
    <text evidence="1">The sequence shown here is derived from an EMBL/GenBank/DDBJ whole genome shotgun (WGS) entry which is preliminary data.</text>
</comment>
<evidence type="ECO:0000313" key="2">
    <source>
        <dbReference type="Proteomes" id="UP000586119"/>
    </source>
</evidence>
<reference evidence="1 2" key="1">
    <citation type="journal article" date="2015" name="Int. J. Syst. Evol. Microbiol.">
        <title>Halomonas salicampi sp. nov., a halotolerant and alkalitolerant bacterium isolated from a saltern soil.</title>
        <authorList>
            <person name="Lee J.C."/>
            <person name="Kim Y.S."/>
            <person name="Yun B.S."/>
            <person name="Whang K.S."/>
        </authorList>
    </citation>
    <scope>NUCLEOTIDE SEQUENCE [LARGE SCALE GENOMIC DNA]</scope>
    <source>
        <strain evidence="1 2">BH103</strain>
    </source>
</reference>
<dbReference type="RefSeq" id="WP_179929663.1">
    <property type="nucleotide sequence ID" value="NZ_JACCDF010000003.1"/>
</dbReference>
<dbReference type="AlphaFoldDB" id="A0A7Z0LK56"/>
<keyword evidence="2" id="KW-1185">Reference proteome</keyword>
<organism evidence="1 2">
    <name type="scientific">Vreelandella salicampi</name>
    <dbReference type="NCBI Taxonomy" id="1449798"/>
    <lineage>
        <taxon>Bacteria</taxon>
        <taxon>Pseudomonadati</taxon>
        <taxon>Pseudomonadota</taxon>
        <taxon>Gammaproteobacteria</taxon>
        <taxon>Oceanospirillales</taxon>
        <taxon>Halomonadaceae</taxon>
        <taxon>Vreelandella</taxon>
    </lineage>
</organism>
<accession>A0A7Z0LK56</accession>